<evidence type="ECO:0000313" key="1">
    <source>
        <dbReference type="EMBL" id="MPN55288.1"/>
    </source>
</evidence>
<proteinExistence type="predicted"/>
<name>A0A645IV47_9ZZZZ</name>
<sequence length="113" mass="11736">MEKTLPEGHPDLLRIVQAAHADVPAADAKPAGNSLAGALAAALGRQPGDAEDRENIEFLIQVLAVNRAEGNIDDAAFAALLERIATRAGRAALVASFTAELEAEHGYADDPPT</sequence>
<protein>
    <submittedName>
        <fullName evidence="1">Uncharacterized protein</fullName>
    </submittedName>
</protein>
<accession>A0A645IV47</accession>
<gene>
    <name evidence="1" type="ORF">SDC9_202970</name>
</gene>
<organism evidence="1">
    <name type="scientific">bioreactor metagenome</name>
    <dbReference type="NCBI Taxonomy" id="1076179"/>
    <lineage>
        <taxon>unclassified sequences</taxon>
        <taxon>metagenomes</taxon>
        <taxon>ecological metagenomes</taxon>
    </lineage>
</organism>
<dbReference type="AlphaFoldDB" id="A0A645IV47"/>
<dbReference type="EMBL" id="VSSQ01124344">
    <property type="protein sequence ID" value="MPN55288.1"/>
    <property type="molecule type" value="Genomic_DNA"/>
</dbReference>
<reference evidence="1" key="1">
    <citation type="submission" date="2019-08" db="EMBL/GenBank/DDBJ databases">
        <authorList>
            <person name="Kucharzyk K."/>
            <person name="Murdoch R.W."/>
            <person name="Higgins S."/>
            <person name="Loffler F."/>
        </authorList>
    </citation>
    <scope>NUCLEOTIDE SEQUENCE</scope>
</reference>
<comment type="caution">
    <text evidence="1">The sequence shown here is derived from an EMBL/GenBank/DDBJ whole genome shotgun (WGS) entry which is preliminary data.</text>
</comment>